<keyword evidence="3" id="KW-1185">Reference proteome</keyword>
<dbReference type="Proteomes" id="UP001221898">
    <property type="component" value="Unassembled WGS sequence"/>
</dbReference>
<proteinExistence type="predicted"/>
<evidence type="ECO:0000313" key="2">
    <source>
        <dbReference type="EMBL" id="KAJ8386856.1"/>
    </source>
</evidence>
<dbReference type="AlphaFoldDB" id="A0AAD7RPX9"/>
<accession>A0AAD7RPX9</accession>
<evidence type="ECO:0000313" key="3">
    <source>
        <dbReference type="Proteomes" id="UP001221898"/>
    </source>
</evidence>
<gene>
    <name evidence="2" type="ORF">AAFF_G00165570</name>
</gene>
<feature type="region of interest" description="Disordered" evidence="1">
    <location>
        <begin position="18"/>
        <end position="56"/>
    </location>
</feature>
<sequence>MTHCIACREALEVRVSGEVGRTVHPSDGPAPLPGGSCSPLPRNRLTAEGPPECSALDTTRPRGHCCGVDPAPLTGSDETKARGGRHYSRRCPGFGFSQRCSSPSLCGS</sequence>
<evidence type="ECO:0000256" key="1">
    <source>
        <dbReference type="SAM" id="MobiDB-lite"/>
    </source>
</evidence>
<organism evidence="2 3">
    <name type="scientific">Aldrovandia affinis</name>
    <dbReference type="NCBI Taxonomy" id="143900"/>
    <lineage>
        <taxon>Eukaryota</taxon>
        <taxon>Metazoa</taxon>
        <taxon>Chordata</taxon>
        <taxon>Craniata</taxon>
        <taxon>Vertebrata</taxon>
        <taxon>Euteleostomi</taxon>
        <taxon>Actinopterygii</taxon>
        <taxon>Neopterygii</taxon>
        <taxon>Teleostei</taxon>
        <taxon>Notacanthiformes</taxon>
        <taxon>Halosauridae</taxon>
        <taxon>Aldrovandia</taxon>
    </lineage>
</organism>
<name>A0AAD7RPX9_9TELE</name>
<protein>
    <submittedName>
        <fullName evidence="2">Uncharacterized protein</fullName>
    </submittedName>
</protein>
<dbReference type="EMBL" id="JAINUG010000221">
    <property type="protein sequence ID" value="KAJ8386856.1"/>
    <property type="molecule type" value="Genomic_DNA"/>
</dbReference>
<reference evidence="2" key="1">
    <citation type="journal article" date="2023" name="Science">
        <title>Genome structures resolve the early diversification of teleost fishes.</title>
        <authorList>
            <person name="Parey E."/>
            <person name="Louis A."/>
            <person name="Montfort J."/>
            <person name="Bouchez O."/>
            <person name="Roques C."/>
            <person name="Iampietro C."/>
            <person name="Lluch J."/>
            <person name="Castinel A."/>
            <person name="Donnadieu C."/>
            <person name="Desvignes T."/>
            <person name="Floi Bucao C."/>
            <person name="Jouanno E."/>
            <person name="Wen M."/>
            <person name="Mejri S."/>
            <person name="Dirks R."/>
            <person name="Jansen H."/>
            <person name="Henkel C."/>
            <person name="Chen W.J."/>
            <person name="Zahm M."/>
            <person name="Cabau C."/>
            <person name="Klopp C."/>
            <person name="Thompson A.W."/>
            <person name="Robinson-Rechavi M."/>
            <person name="Braasch I."/>
            <person name="Lecointre G."/>
            <person name="Bobe J."/>
            <person name="Postlethwait J.H."/>
            <person name="Berthelot C."/>
            <person name="Roest Crollius H."/>
            <person name="Guiguen Y."/>
        </authorList>
    </citation>
    <scope>NUCLEOTIDE SEQUENCE</scope>
    <source>
        <strain evidence="2">NC1722</strain>
    </source>
</reference>
<comment type="caution">
    <text evidence="2">The sequence shown here is derived from an EMBL/GenBank/DDBJ whole genome shotgun (WGS) entry which is preliminary data.</text>
</comment>